<dbReference type="Proteomes" id="UP000324222">
    <property type="component" value="Unassembled WGS sequence"/>
</dbReference>
<organism evidence="1 2">
    <name type="scientific">Portunus trituberculatus</name>
    <name type="common">Swimming crab</name>
    <name type="synonym">Neptunus trituberculatus</name>
    <dbReference type="NCBI Taxonomy" id="210409"/>
    <lineage>
        <taxon>Eukaryota</taxon>
        <taxon>Metazoa</taxon>
        <taxon>Ecdysozoa</taxon>
        <taxon>Arthropoda</taxon>
        <taxon>Crustacea</taxon>
        <taxon>Multicrustacea</taxon>
        <taxon>Malacostraca</taxon>
        <taxon>Eumalacostraca</taxon>
        <taxon>Eucarida</taxon>
        <taxon>Decapoda</taxon>
        <taxon>Pleocyemata</taxon>
        <taxon>Brachyura</taxon>
        <taxon>Eubrachyura</taxon>
        <taxon>Portunoidea</taxon>
        <taxon>Portunidae</taxon>
        <taxon>Portuninae</taxon>
        <taxon>Portunus</taxon>
    </lineage>
</organism>
<dbReference type="AlphaFoldDB" id="A0A5B7IGR4"/>
<proteinExistence type="predicted"/>
<keyword evidence="2" id="KW-1185">Reference proteome</keyword>
<accession>A0A5B7IGR4</accession>
<protein>
    <submittedName>
        <fullName evidence="1">Uncharacterized protein</fullName>
    </submittedName>
</protein>
<evidence type="ECO:0000313" key="1">
    <source>
        <dbReference type="EMBL" id="MPC84611.1"/>
    </source>
</evidence>
<name>A0A5B7IGR4_PORTR</name>
<reference evidence="1 2" key="1">
    <citation type="submission" date="2019-05" db="EMBL/GenBank/DDBJ databases">
        <title>Another draft genome of Portunus trituberculatus and its Hox gene families provides insights of decapod evolution.</title>
        <authorList>
            <person name="Jeong J.-H."/>
            <person name="Song I."/>
            <person name="Kim S."/>
            <person name="Choi T."/>
            <person name="Kim D."/>
            <person name="Ryu S."/>
            <person name="Kim W."/>
        </authorList>
    </citation>
    <scope>NUCLEOTIDE SEQUENCE [LARGE SCALE GENOMIC DNA]</scope>
    <source>
        <tissue evidence="1">Muscle</tissue>
    </source>
</reference>
<comment type="caution">
    <text evidence="1">The sequence shown here is derived from an EMBL/GenBank/DDBJ whole genome shotgun (WGS) entry which is preliminary data.</text>
</comment>
<evidence type="ECO:0000313" key="2">
    <source>
        <dbReference type="Proteomes" id="UP000324222"/>
    </source>
</evidence>
<dbReference type="EMBL" id="VSRR010065893">
    <property type="protein sequence ID" value="MPC84611.1"/>
    <property type="molecule type" value="Genomic_DNA"/>
</dbReference>
<sequence>MLKCKTRKSRLNADPAHLTLSSLRYWLIGTEAPPIQASHWWESVTGMYVIWRQVHEGGASSPS</sequence>
<gene>
    <name evidence="1" type="ORF">E2C01_079355</name>
</gene>